<reference evidence="4" key="1">
    <citation type="journal article" date="2022" name="New Phytol.">
        <title>Evolutionary transition to the ectomycorrhizal habit in the genomes of a hyperdiverse lineage of mushroom-forming fungi.</title>
        <authorList>
            <person name="Looney B."/>
            <person name="Miyauchi S."/>
            <person name="Morin E."/>
            <person name="Drula E."/>
            <person name="Courty P.E."/>
            <person name="Kohler A."/>
            <person name="Kuo A."/>
            <person name="LaButti K."/>
            <person name="Pangilinan J."/>
            <person name="Lipzen A."/>
            <person name="Riley R."/>
            <person name="Andreopoulos W."/>
            <person name="He G."/>
            <person name="Johnson J."/>
            <person name="Nolan M."/>
            <person name="Tritt A."/>
            <person name="Barry K.W."/>
            <person name="Grigoriev I.V."/>
            <person name="Nagy L.G."/>
            <person name="Hibbett D."/>
            <person name="Henrissat B."/>
            <person name="Matheny P.B."/>
            <person name="Labbe J."/>
            <person name="Martin F.M."/>
        </authorList>
    </citation>
    <scope>NUCLEOTIDE SEQUENCE</scope>
    <source>
        <strain evidence="4">BPL690</strain>
    </source>
</reference>
<dbReference type="Proteomes" id="UP001203297">
    <property type="component" value="Unassembled WGS sequence"/>
</dbReference>
<feature type="domain" description="SH3" evidence="3">
    <location>
        <begin position="69"/>
        <end position="130"/>
    </location>
</feature>
<proteinExistence type="predicted"/>
<dbReference type="InterPro" id="IPR001452">
    <property type="entry name" value="SH3_domain"/>
</dbReference>
<evidence type="ECO:0000313" key="4">
    <source>
        <dbReference type="EMBL" id="KAI0296115.1"/>
    </source>
</evidence>
<dbReference type="InterPro" id="IPR036028">
    <property type="entry name" value="SH3-like_dom_sf"/>
</dbReference>
<keyword evidence="1 2" id="KW-0728">SH3 domain</keyword>
<evidence type="ECO:0000256" key="2">
    <source>
        <dbReference type="PROSITE-ProRule" id="PRU00192"/>
    </source>
</evidence>
<sequence>MSDEQEEYIAVLKASYDYSPQSDDEIPIKEDQLLLLIEKTDDDWWKVKAKGNSDGHGGLIPSAYVESAEHSSVVKVQYDYDAAAQGELSVKEDQMLLVFGTEEDGWLLVQDKDGGKVGYVPGNYVEVRSPTPSFIFFSPSV</sequence>
<dbReference type="Pfam" id="PF14604">
    <property type="entry name" value="SH3_9"/>
    <property type="match status" value="1"/>
</dbReference>
<comment type="caution">
    <text evidence="4">The sequence shown here is derived from an EMBL/GenBank/DDBJ whole genome shotgun (WGS) entry which is preliminary data.</text>
</comment>
<gene>
    <name evidence="4" type="ORF">B0F90DRAFT_1114394</name>
</gene>
<dbReference type="SMART" id="SM00326">
    <property type="entry name" value="SH3"/>
    <property type="match status" value="2"/>
</dbReference>
<dbReference type="InterPro" id="IPR050384">
    <property type="entry name" value="Endophilin_SH3RF"/>
</dbReference>
<dbReference type="AlphaFoldDB" id="A0AAD4LZD8"/>
<accession>A0AAD4LZD8</accession>
<protein>
    <submittedName>
        <fullName evidence="4">SH3 domain-containing protein</fullName>
    </submittedName>
</protein>
<dbReference type="Pfam" id="PF00018">
    <property type="entry name" value="SH3_1"/>
    <property type="match status" value="1"/>
</dbReference>
<name>A0AAD4LZD8_9AGAM</name>
<dbReference type="PRINTS" id="PR00452">
    <property type="entry name" value="SH3DOMAIN"/>
</dbReference>
<feature type="domain" description="SH3" evidence="3">
    <location>
        <begin position="7"/>
        <end position="66"/>
    </location>
</feature>
<dbReference type="CDD" id="cd00174">
    <property type="entry name" value="SH3"/>
    <property type="match status" value="1"/>
</dbReference>
<organism evidence="4 5">
    <name type="scientific">Multifurca ochricompacta</name>
    <dbReference type="NCBI Taxonomy" id="376703"/>
    <lineage>
        <taxon>Eukaryota</taxon>
        <taxon>Fungi</taxon>
        <taxon>Dikarya</taxon>
        <taxon>Basidiomycota</taxon>
        <taxon>Agaricomycotina</taxon>
        <taxon>Agaricomycetes</taxon>
        <taxon>Russulales</taxon>
        <taxon>Russulaceae</taxon>
        <taxon>Multifurca</taxon>
    </lineage>
</organism>
<evidence type="ECO:0000313" key="5">
    <source>
        <dbReference type="Proteomes" id="UP001203297"/>
    </source>
</evidence>
<evidence type="ECO:0000256" key="1">
    <source>
        <dbReference type="ARBA" id="ARBA00022443"/>
    </source>
</evidence>
<dbReference type="PROSITE" id="PS50002">
    <property type="entry name" value="SH3"/>
    <property type="match status" value="2"/>
</dbReference>
<dbReference type="PANTHER" id="PTHR14167">
    <property type="entry name" value="SH3 DOMAIN-CONTAINING"/>
    <property type="match status" value="1"/>
</dbReference>
<keyword evidence="5" id="KW-1185">Reference proteome</keyword>
<dbReference type="Gene3D" id="2.30.30.40">
    <property type="entry name" value="SH3 Domains"/>
    <property type="match status" value="2"/>
</dbReference>
<dbReference type="EMBL" id="WTXG01000051">
    <property type="protein sequence ID" value="KAI0296115.1"/>
    <property type="molecule type" value="Genomic_DNA"/>
</dbReference>
<evidence type="ECO:0000259" key="3">
    <source>
        <dbReference type="PROSITE" id="PS50002"/>
    </source>
</evidence>
<dbReference type="SUPFAM" id="SSF50044">
    <property type="entry name" value="SH3-domain"/>
    <property type="match status" value="2"/>
</dbReference>